<keyword evidence="1" id="KW-0472">Membrane</keyword>
<evidence type="ECO:0000313" key="3">
    <source>
        <dbReference type="Proteomes" id="UP001218218"/>
    </source>
</evidence>
<proteinExistence type="predicted"/>
<name>A0AAD7A1T7_9AGAR</name>
<protein>
    <submittedName>
        <fullName evidence="2">Uncharacterized protein</fullName>
    </submittedName>
</protein>
<keyword evidence="1" id="KW-1133">Transmembrane helix</keyword>
<organism evidence="2 3">
    <name type="scientific">Mycena albidolilacea</name>
    <dbReference type="NCBI Taxonomy" id="1033008"/>
    <lineage>
        <taxon>Eukaryota</taxon>
        <taxon>Fungi</taxon>
        <taxon>Dikarya</taxon>
        <taxon>Basidiomycota</taxon>
        <taxon>Agaricomycotina</taxon>
        <taxon>Agaricomycetes</taxon>
        <taxon>Agaricomycetidae</taxon>
        <taxon>Agaricales</taxon>
        <taxon>Marasmiineae</taxon>
        <taxon>Mycenaceae</taxon>
        <taxon>Mycena</taxon>
    </lineage>
</organism>
<keyword evidence="3" id="KW-1185">Reference proteome</keyword>
<gene>
    <name evidence="2" type="ORF">DFH08DRAFT_808998</name>
</gene>
<comment type="caution">
    <text evidence="2">The sequence shown here is derived from an EMBL/GenBank/DDBJ whole genome shotgun (WGS) entry which is preliminary data.</text>
</comment>
<dbReference type="AlphaFoldDB" id="A0AAD7A1T7"/>
<accession>A0AAD7A1T7</accession>
<keyword evidence="1" id="KW-0812">Transmembrane</keyword>
<evidence type="ECO:0000313" key="2">
    <source>
        <dbReference type="EMBL" id="KAJ7347239.1"/>
    </source>
</evidence>
<reference evidence="2" key="1">
    <citation type="submission" date="2023-03" db="EMBL/GenBank/DDBJ databases">
        <title>Massive genome expansion in bonnet fungi (Mycena s.s.) driven by repeated elements and novel gene families across ecological guilds.</title>
        <authorList>
            <consortium name="Lawrence Berkeley National Laboratory"/>
            <person name="Harder C.B."/>
            <person name="Miyauchi S."/>
            <person name="Viragh M."/>
            <person name="Kuo A."/>
            <person name="Thoen E."/>
            <person name="Andreopoulos B."/>
            <person name="Lu D."/>
            <person name="Skrede I."/>
            <person name="Drula E."/>
            <person name="Henrissat B."/>
            <person name="Morin E."/>
            <person name="Kohler A."/>
            <person name="Barry K."/>
            <person name="LaButti K."/>
            <person name="Morin E."/>
            <person name="Salamov A."/>
            <person name="Lipzen A."/>
            <person name="Mereny Z."/>
            <person name="Hegedus B."/>
            <person name="Baldrian P."/>
            <person name="Stursova M."/>
            <person name="Weitz H."/>
            <person name="Taylor A."/>
            <person name="Grigoriev I.V."/>
            <person name="Nagy L.G."/>
            <person name="Martin F."/>
            <person name="Kauserud H."/>
        </authorList>
    </citation>
    <scope>NUCLEOTIDE SEQUENCE</scope>
    <source>
        <strain evidence="2">CBHHK002</strain>
    </source>
</reference>
<evidence type="ECO:0000256" key="1">
    <source>
        <dbReference type="SAM" id="Phobius"/>
    </source>
</evidence>
<dbReference type="Proteomes" id="UP001218218">
    <property type="component" value="Unassembled WGS sequence"/>
</dbReference>
<feature type="transmembrane region" description="Helical" evidence="1">
    <location>
        <begin position="49"/>
        <end position="74"/>
    </location>
</feature>
<sequence length="155" mass="16854">MLHSTPHIEATPKGSSLSVMRVASNEQEKCEQQATTEVDKEVFPHGLKLVVLTVALCLAVFLAVLYNSIIATAIPKVTKQFKSLPDVGWFTLLTSMEAHKLHDPQSYLHPFFPPFSGHLGNPTALQEVLHIISSQIVNVAGPLMGALPTQSSIQC</sequence>
<dbReference type="EMBL" id="JARIHO010000019">
    <property type="protein sequence ID" value="KAJ7347239.1"/>
    <property type="molecule type" value="Genomic_DNA"/>
</dbReference>